<evidence type="ECO:0000313" key="2">
    <source>
        <dbReference type="EMBL" id="GAA4031996.1"/>
    </source>
</evidence>
<organism evidence="2 3">
    <name type="scientific">Streptomyces plumbiresistens</name>
    <dbReference type="NCBI Taxonomy" id="511811"/>
    <lineage>
        <taxon>Bacteria</taxon>
        <taxon>Bacillati</taxon>
        <taxon>Actinomycetota</taxon>
        <taxon>Actinomycetes</taxon>
        <taxon>Kitasatosporales</taxon>
        <taxon>Streptomycetaceae</taxon>
        <taxon>Streptomyces</taxon>
    </lineage>
</organism>
<evidence type="ECO:0000313" key="3">
    <source>
        <dbReference type="Proteomes" id="UP001500456"/>
    </source>
</evidence>
<keyword evidence="3" id="KW-1185">Reference proteome</keyword>
<name>A0ABP7TXH8_9ACTN</name>
<protein>
    <submittedName>
        <fullName evidence="2">Uncharacterized protein</fullName>
    </submittedName>
</protein>
<dbReference type="Proteomes" id="UP001500456">
    <property type="component" value="Unassembled WGS sequence"/>
</dbReference>
<feature type="compositionally biased region" description="Low complexity" evidence="1">
    <location>
        <begin position="84"/>
        <end position="99"/>
    </location>
</feature>
<evidence type="ECO:0000256" key="1">
    <source>
        <dbReference type="SAM" id="MobiDB-lite"/>
    </source>
</evidence>
<comment type="caution">
    <text evidence="2">The sequence shown here is derived from an EMBL/GenBank/DDBJ whole genome shotgun (WGS) entry which is preliminary data.</text>
</comment>
<reference evidence="3" key="1">
    <citation type="journal article" date="2019" name="Int. J. Syst. Evol. Microbiol.">
        <title>The Global Catalogue of Microorganisms (GCM) 10K type strain sequencing project: providing services to taxonomists for standard genome sequencing and annotation.</title>
        <authorList>
            <consortium name="The Broad Institute Genomics Platform"/>
            <consortium name="The Broad Institute Genome Sequencing Center for Infectious Disease"/>
            <person name="Wu L."/>
            <person name="Ma J."/>
        </authorList>
    </citation>
    <scope>NUCLEOTIDE SEQUENCE [LARGE SCALE GENOMIC DNA]</scope>
    <source>
        <strain evidence="3">JCM 16924</strain>
    </source>
</reference>
<gene>
    <name evidence="2" type="ORF">GCM10022232_92410</name>
</gene>
<sequence>MVSRQSFALRPVAGLVVVEAMCRWIWPVSHGTAHRPGSASRHGSGINLPLGFLVATAALYGRSAIAHTSSTNRSPSGARETQGSMAPAARSVAVSRRSR</sequence>
<dbReference type="EMBL" id="BAAAZX010000057">
    <property type="protein sequence ID" value="GAA4031996.1"/>
    <property type="molecule type" value="Genomic_DNA"/>
</dbReference>
<feature type="compositionally biased region" description="Polar residues" evidence="1">
    <location>
        <begin position="67"/>
        <end position="83"/>
    </location>
</feature>
<accession>A0ABP7TXH8</accession>
<proteinExistence type="predicted"/>
<feature type="region of interest" description="Disordered" evidence="1">
    <location>
        <begin position="67"/>
        <end position="99"/>
    </location>
</feature>